<feature type="active site" evidence="10">
    <location>
        <position position="174"/>
    </location>
</feature>
<comment type="function">
    <text evidence="1 10">Catalyzes the synthesis of GMP from XMP.</text>
</comment>
<evidence type="ECO:0000256" key="2">
    <source>
        <dbReference type="ARBA" id="ARBA00005153"/>
    </source>
</evidence>
<dbReference type="AlphaFoldDB" id="A0A2R7YA60"/>
<dbReference type="InterPro" id="IPR004739">
    <property type="entry name" value="GMP_synth_GATase"/>
</dbReference>
<dbReference type="PANTHER" id="PTHR11922">
    <property type="entry name" value="GMP SYNTHASE-RELATED"/>
    <property type="match status" value="1"/>
</dbReference>
<comment type="catalytic activity">
    <reaction evidence="9 10">
        <text>XMP + L-glutamine + ATP + H2O = GMP + L-glutamate + AMP + diphosphate + 2 H(+)</text>
        <dbReference type="Rhea" id="RHEA:11680"/>
        <dbReference type="ChEBI" id="CHEBI:15377"/>
        <dbReference type="ChEBI" id="CHEBI:15378"/>
        <dbReference type="ChEBI" id="CHEBI:29985"/>
        <dbReference type="ChEBI" id="CHEBI:30616"/>
        <dbReference type="ChEBI" id="CHEBI:33019"/>
        <dbReference type="ChEBI" id="CHEBI:57464"/>
        <dbReference type="ChEBI" id="CHEBI:58115"/>
        <dbReference type="ChEBI" id="CHEBI:58359"/>
        <dbReference type="ChEBI" id="CHEBI:456215"/>
        <dbReference type="EC" id="6.3.5.2"/>
    </reaction>
</comment>
<dbReference type="PROSITE" id="PS51553">
    <property type="entry name" value="GMPS_ATP_PPASE"/>
    <property type="match status" value="1"/>
</dbReference>
<keyword evidence="8 10" id="KW-0315">Glutamine amidotransferase</keyword>
<dbReference type="GO" id="GO:0005829">
    <property type="term" value="C:cytosol"/>
    <property type="evidence" value="ECO:0007669"/>
    <property type="project" value="TreeGrafter"/>
</dbReference>
<dbReference type="PRINTS" id="PR00097">
    <property type="entry name" value="ANTSNTHASEII"/>
</dbReference>
<dbReference type="SUPFAM" id="SSF52317">
    <property type="entry name" value="Class I glutamine amidotransferase-like"/>
    <property type="match status" value="1"/>
</dbReference>
<feature type="domain" description="GMPS ATP-PPase" evidence="12">
    <location>
        <begin position="199"/>
        <end position="391"/>
    </location>
</feature>
<reference evidence="13 14" key="1">
    <citation type="submission" date="2017-04" db="EMBL/GenBank/DDBJ databases">
        <title>Draft Aigarchaeota genome from a New Zealand hot spring.</title>
        <authorList>
            <person name="Reysenbach A.-L."/>
            <person name="Donaho J.A."/>
            <person name="Gerhart J."/>
            <person name="Kelley J.F."/>
            <person name="Kouba K."/>
            <person name="Podar M."/>
            <person name="Stott M."/>
        </authorList>
    </citation>
    <scope>NUCLEOTIDE SEQUENCE [LARGE SCALE GENOMIC DNA]</scope>
    <source>
        <strain evidence="13">NZ13_MG1</strain>
    </source>
</reference>
<evidence type="ECO:0000256" key="10">
    <source>
        <dbReference type="HAMAP-Rule" id="MF_00344"/>
    </source>
</evidence>
<dbReference type="InterPro" id="IPR025777">
    <property type="entry name" value="GMPS_ATP_PPase_dom"/>
</dbReference>
<dbReference type="NCBIfam" id="NF000848">
    <property type="entry name" value="PRK00074.1"/>
    <property type="match status" value="1"/>
</dbReference>
<evidence type="ECO:0000256" key="6">
    <source>
        <dbReference type="ARBA" id="ARBA00022755"/>
    </source>
</evidence>
<evidence type="ECO:0000259" key="12">
    <source>
        <dbReference type="PROSITE" id="PS51553"/>
    </source>
</evidence>
<comment type="pathway">
    <text evidence="2 10">Purine metabolism; GMP biosynthesis; GMP from XMP (L-Gln route): step 1/1.</text>
</comment>
<dbReference type="InterPro" id="IPR017926">
    <property type="entry name" value="GATASE"/>
</dbReference>
<gene>
    <name evidence="10" type="primary">guaA</name>
    <name evidence="13" type="ORF">B9J98_00695</name>
</gene>
<dbReference type="InterPro" id="IPR029062">
    <property type="entry name" value="Class_I_gatase-like"/>
</dbReference>
<feature type="active site" description="Nucleophile" evidence="10">
    <location>
        <position position="85"/>
    </location>
</feature>
<dbReference type="UniPathway" id="UPA00189">
    <property type="reaction ID" value="UER00296"/>
</dbReference>
<dbReference type="InterPro" id="IPR001674">
    <property type="entry name" value="GMP_synth_C"/>
</dbReference>
<feature type="binding site" evidence="11">
    <location>
        <begin position="227"/>
        <end position="233"/>
    </location>
    <ligand>
        <name>ATP</name>
        <dbReference type="ChEBI" id="CHEBI:30616"/>
    </ligand>
</feature>
<evidence type="ECO:0000256" key="7">
    <source>
        <dbReference type="ARBA" id="ARBA00022840"/>
    </source>
</evidence>
<dbReference type="GO" id="GO:0005524">
    <property type="term" value="F:ATP binding"/>
    <property type="evidence" value="ECO:0007669"/>
    <property type="project" value="UniProtKB-UniRule"/>
</dbReference>
<protein>
    <recommendedName>
        <fullName evidence="10">GMP synthase [glutamine-hydrolyzing]</fullName>
        <ecNumber evidence="10">6.3.5.2</ecNumber>
    </recommendedName>
    <alternativeName>
        <fullName evidence="10">GMP synthetase</fullName>
    </alternativeName>
    <alternativeName>
        <fullName evidence="10">Glutamine amidotransferase</fullName>
    </alternativeName>
</protein>
<dbReference type="NCBIfam" id="TIGR00884">
    <property type="entry name" value="guaA_Cterm"/>
    <property type="match status" value="1"/>
</dbReference>
<dbReference type="CDD" id="cd01997">
    <property type="entry name" value="GMP_synthase_C"/>
    <property type="match status" value="1"/>
</dbReference>
<dbReference type="Gene3D" id="3.40.50.880">
    <property type="match status" value="1"/>
</dbReference>
<dbReference type="InterPro" id="IPR014729">
    <property type="entry name" value="Rossmann-like_a/b/a_fold"/>
</dbReference>
<dbReference type="Gene3D" id="3.30.300.10">
    <property type="match status" value="1"/>
</dbReference>
<keyword evidence="5 10" id="KW-0332">GMP biosynthesis</keyword>
<evidence type="ECO:0000256" key="11">
    <source>
        <dbReference type="PROSITE-ProRule" id="PRU00886"/>
    </source>
</evidence>
<evidence type="ECO:0000256" key="1">
    <source>
        <dbReference type="ARBA" id="ARBA00002332"/>
    </source>
</evidence>
<evidence type="ECO:0000256" key="4">
    <source>
        <dbReference type="ARBA" id="ARBA00022741"/>
    </source>
</evidence>
<sequence length="516" mass="57197">MRPQRVLVIDFGGQYAHLIARRCRELGVYSEIVPFTTPLEEAFSGCYETLGIILSGGPRSVDDPGAPRLSAEGLSRVPVPVLGICYGHQLIARAFGGEVEHGSLMEYGRTSVRIVERDVLFMDVPEQFVAWMSHADSVVRVPPGFNVLALTERGAVAAMRHAERPVYGVQFHPEVRHTQMGSAILKRFLADVCGFRCDWRPMDRVEELSREIAETVPPDEHVVCAVSGGVDSVTTAVLLSRTLGGRLHCIFVDHGLMRKGEPEQVVSTLRRMGIINLVFVRAADRFLSRLKGVKDPEEKRRIIGEEFARVFEEEAAKIPKARWLAQGTIYPDRIESGLAGSGSALIKTHHNVAGLPAGLRLRLVEPLRDLYKDEVREVARSLGIPEEIASRHPFPGPGLAVRIIGEVTEEKLRVCREANAIVEEEFKRAGVYDKVWQAFAVVTDSTWTGVMGDVRAEGYVVIVRAVESEDGMTADWYRPDMELIDRISKRIVNEVGNVTMVAYATTPKPPSTIEPC</sequence>
<evidence type="ECO:0000256" key="3">
    <source>
        <dbReference type="ARBA" id="ARBA00022598"/>
    </source>
</evidence>
<organism evidence="13 14">
    <name type="scientific">Candidatus Terraquivivens tikiterensis</name>
    <dbReference type="NCBI Taxonomy" id="1980982"/>
    <lineage>
        <taxon>Archaea</taxon>
        <taxon>Nitrososphaerota</taxon>
        <taxon>Candidatus Wolframiiraptoraceae</taxon>
        <taxon>Candidatus Terraquivivens</taxon>
    </lineage>
</organism>
<evidence type="ECO:0000313" key="14">
    <source>
        <dbReference type="Proteomes" id="UP000244066"/>
    </source>
</evidence>
<dbReference type="GO" id="GO:0003921">
    <property type="term" value="F:GMP synthase activity"/>
    <property type="evidence" value="ECO:0007669"/>
    <property type="project" value="InterPro"/>
</dbReference>
<dbReference type="InterPro" id="IPR022955">
    <property type="entry name" value="GMP_synthase"/>
</dbReference>
<proteinExistence type="inferred from homology"/>
<dbReference type="Proteomes" id="UP000244066">
    <property type="component" value="Unassembled WGS sequence"/>
</dbReference>
<dbReference type="Pfam" id="PF00958">
    <property type="entry name" value="GMP_synt_C"/>
    <property type="match status" value="1"/>
</dbReference>
<dbReference type="FunFam" id="3.40.50.880:FF:000001">
    <property type="entry name" value="GMP synthase [glutamine-hydrolyzing]"/>
    <property type="match status" value="1"/>
</dbReference>
<keyword evidence="7 10" id="KW-0067">ATP-binding</keyword>
<dbReference type="CDD" id="cd01742">
    <property type="entry name" value="GATase1_GMP_Synthase"/>
    <property type="match status" value="1"/>
</dbReference>
<dbReference type="EC" id="6.3.5.2" evidence="10"/>
<accession>A0A2R7YA60</accession>
<feature type="active site" evidence="10">
    <location>
        <position position="172"/>
    </location>
</feature>
<dbReference type="EMBL" id="NDWU01000001">
    <property type="protein sequence ID" value="PUA34393.1"/>
    <property type="molecule type" value="Genomic_DNA"/>
</dbReference>
<dbReference type="NCBIfam" id="TIGR00888">
    <property type="entry name" value="guaA_Nterm"/>
    <property type="match status" value="1"/>
</dbReference>
<keyword evidence="4 10" id="KW-0547">Nucleotide-binding</keyword>
<dbReference type="FunFam" id="3.30.300.10:FF:000002">
    <property type="entry name" value="GMP synthase [glutamine-hydrolyzing]"/>
    <property type="match status" value="1"/>
</dbReference>
<comment type="caution">
    <text evidence="13">The sequence shown here is derived from an EMBL/GenBank/DDBJ whole genome shotgun (WGS) entry which is preliminary data.</text>
</comment>
<dbReference type="HAMAP" id="MF_00344">
    <property type="entry name" value="GMP_synthase"/>
    <property type="match status" value="1"/>
</dbReference>
<evidence type="ECO:0000256" key="8">
    <source>
        <dbReference type="ARBA" id="ARBA00022962"/>
    </source>
</evidence>
<dbReference type="Gene3D" id="3.40.50.620">
    <property type="entry name" value="HUPs"/>
    <property type="match status" value="1"/>
</dbReference>
<evidence type="ECO:0000313" key="13">
    <source>
        <dbReference type="EMBL" id="PUA34393.1"/>
    </source>
</evidence>
<name>A0A2R7YA60_9ARCH</name>
<evidence type="ECO:0000256" key="9">
    <source>
        <dbReference type="ARBA" id="ARBA00049404"/>
    </source>
</evidence>
<evidence type="ECO:0000256" key="5">
    <source>
        <dbReference type="ARBA" id="ARBA00022749"/>
    </source>
</evidence>
<dbReference type="SUPFAM" id="SSF52402">
    <property type="entry name" value="Adenine nucleotide alpha hydrolases-like"/>
    <property type="match status" value="1"/>
</dbReference>
<dbReference type="Pfam" id="PF00117">
    <property type="entry name" value="GATase"/>
    <property type="match status" value="1"/>
</dbReference>
<keyword evidence="3 10" id="KW-0436">Ligase</keyword>
<keyword evidence="6 10" id="KW-0658">Purine biosynthesis</keyword>
<dbReference type="PRINTS" id="PR00099">
    <property type="entry name" value="CPSGATASE"/>
</dbReference>
<dbReference type="PROSITE" id="PS51273">
    <property type="entry name" value="GATASE_TYPE_1"/>
    <property type="match status" value="1"/>
</dbReference>
<dbReference type="PRINTS" id="PR00096">
    <property type="entry name" value="GATASE"/>
</dbReference>
<dbReference type="PANTHER" id="PTHR11922:SF2">
    <property type="entry name" value="GMP SYNTHASE [GLUTAMINE-HYDROLYZING]"/>
    <property type="match status" value="1"/>
</dbReference>